<evidence type="ECO:0000256" key="1">
    <source>
        <dbReference type="SAM" id="Phobius"/>
    </source>
</evidence>
<dbReference type="Proteomes" id="UP000221734">
    <property type="component" value="Chromosome Kuenenia_stuttgartiensis_MBR1"/>
</dbReference>
<keyword evidence="1" id="KW-0812">Transmembrane</keyword>
<protein>
    <submittedName>
        <fullName evidence="2">Uncharacterized protein</fullName>
    </submittedName>
</protein>
<keyword evidence="3" id="KW-1185">Reference proteome</keyword>
<dbReference type="KEGG" id="kst:KSMBR1_3689"/>
<feature type="transmembrane region" description="Helical" evidence="1">
    <location>
        <begin position="114"/>
        <end position="137"/>
    </location>
</feature>
<dbReference type="AlphaFoldDB" id="A0A2C9CKB6"/>
<keyword evidence="1" id="KW-0472">Membrane</keyword>
<evidence type="ECO:0000313" key="3">
    <source>
        <dbReference type="Proteomes" id="UP000221734"/>
    </source>
</evidence>
<name>A0A2C9CKB6_KUEST</name>
<keyword evidence="1" id="KW-1133">Transmembrane helix</keyword>
<feature type="transmembrane region" description="Helical" evidence="1">
    <location>
        <begin position="143"/>
        <end position="161"/>
    </location>
</feature>
<dbReference type="EMBL" id="LT934425">
    <property type="protein sequence ID" value="SOH06162.1"/>
    <property type="molecule type" value="Genomic_DNA"/>
</dbReference>
<sequence length="216" mass="24165">MILKTGTQKIYSVVDNAFTELQADIKRRYNLNGNYSIDEVKNQIVDGLSGMIASRTNALLDTLRNLLLDDAATYLKKAPIDTRNNFYKKGFKEMIERSFQFKSDNLICSHDPRVLGSCITGGSTLLAGGLIAFFIFSGLWPKVIAGIVALALSGTTAGIAYKRMLPKAREQFEKDIESFLSATKKQLIEEFDHLTNKFFSEFEMFCKNEGFGGIDQ</sequence>
<evidence type="ECO:0000313" key="2">
    <source>
        <dbReference type="EMBL" id="SOH06162.1"/>
    </source>
</evidence>
<dbReference type="RefSeq" id="WP_099326642.1">
    <property type="nucleotide sequence ID" value="NZ_LT934425.1"/>
</dbReference>
<proteinExistence type="predicted"/>
<gene>
    <name evidence="2" type="ORF">KSMBR1_3689</name>
</gene>
<reference evidence="3" key="1">
    <citation type="submission" date="2017-10" db="EMBL/GenBank/DDBJ databases">
        <authorList>
            <person name="Frank J."/>
        </authorList>
    </citation>
    <scope>NUCLEOTIDE SEQUENCE [LARGE SCALE GENOMIC DNA]</scope>
</reference>
<organism evidence="2 3">
    <name type="scientific">Kuenenia stuttgartiensis</name>
    <dbReference type="NCBI Taxonomy" id="174633"/>
    <lineage>
        <taxon>Bacteria</taxon>
        <taxon>Pseudomonadati</taxon>
        <taxon>Planctomycetota</taxon>
        <taxon>Candidatus Brocadiia</taxon>
        <taxon>Candidatus Brocadiales</taxon>
        <taxon>Candidatus Brocadiaceae</taxon>
        <taxon>Candidatus Kuenenia</taxon>
    </lineage>
</organism>
<accession>A0A2C9CKB6</accession>